<comment type="caution">
    <text evidence="2">The sequence shown here is derived from an EMBL/GenBank/DDBJ whole genome shotgun (WGS) entry which is preliminary data.</text>
</comment>
<dbReference type="PANTHER" id="PTHR39327:SF1">
    <property type="entry name" value="BLR5470 PROTEIN"/>
    <property type="match status" value="1"/>
</dbReference>
<name>A0A0M0BN91_9ARCH</name>
<keyword evidence="1" id="KW-0175">Coiled coil</keyword>
<dbReference type="PANTHER" id="PTHR39327">
    <property type="match status" value="1"/>
</dbReference>
<reference evidence="2 3" key="1">
    <citation type="submission" date="2015-06" db="EMBL/GenBank/DDBJ databases">
        <title>New insights into the roles of widespread benthic archaea in carbon and nitrogen cycling.</title>
        <authorList>
            <person name="Lazar C.S."/>
            <person name="Baker B.J."/>
            <person name="Seitz K.W."/>
            <person name="Hyde A.S."/>
            <person name="Dick G.J."/>
            <person name="Hinrichs K.-U."/>
            <person name="Teske A.P."/>
        </authorList>
    </citation>
    <scope>NUCLEOTIDE SEQUENCE [LARGE SCALE GENOMIC DNA]</scope>
    <source>
        <strain evidence="2">DG-45</strain>
    </source>
</reference>
<dbReference type="Proteomes" id="UP000037210">
    <property type="component" value="Unassembled WGS sequence"/>
</dbReference>
<feature type="coiled-coil region" evidence="1">
    <location>
        <begin position="3"/>
        <end position="37"/>
    </location>
</feature>
<dbReference type="EMBL" id="LFWZ01000051">
    <property type="protein sequence ID" value="KON29796.1"/>
    <property type="molecule type" value="Genomic_DNA"/>
</dbReference>
<protein>
    <recommendedName>
        <fullName evidence="4">CARDB domain-containing protein</fullName>
    </recommendedName>
</protein>
<organism evidence="2 3">
    <name type="scientific">miscellaneous Crenarchaeota group-15 archaeon DG-45</name>
    <dbReference type="NCBI Taxonomy" id="1685127"/>
    <lineage>
        <taxon>Archaea</taxon>
        <taxon>Candidatus Bathyarchaeota</taxon>
        <taxon>MCG-15</taxon>
    </lineage>
</organism>
<dbReference type="PATRIC" id="fig|1685127.3.peg.1521"/>
<evidence type="ECO:0000313" key="3">
    <source>
        <dbReference type="Proteomes" id="UP000037210"/>
    </source>
</evidence>
<sequence>MEHEDLSGDHDALSEQFEDLERRYAALSREHEGLLSRYDDLQSSYDDLLDEYERLVGSVPLSPEPASVEAIDREYQWLYGGRAWTLALSIPESLYEYYRSLDRPPTEDYSVYVTHPYDDEYIGVIVERFNLIAIDRGYTEAEKVNLVIAFVQSLPYTSDKVTTPFDEYPRYPLETLVDGGGDCEDTSILTAALLDRLNYDIVLLGLPEHMAVGVYMEGALGAYYLYETRKYLHLETTSEGWRLGESPPEYQGASAYIYPLLPVPVLTHSWTAVQRGLRITLTVTVKNVGSAQATGIKAYAAFDAGGGEVSRPVESEAFNLHLGREATVKLILNAPRNEYTRLIVGILDSDGFLVDESYSEWFQTS</sequence>
<evidence type="ECO:0000313" key="2">
    <source>
        <dbReference type="EMBL" id="KON29796.1"/>
    </source>
</evidence>
<accession>A0A0M0BN91</accession>
<dbReference type="AlphaFoldDB" id="A0A0M0BN91"/>
<evidence type="ECO:0000256" key="1">
    <source>
        <dbReference type="SAM" id="Coils"/>
    </source>
</evidence>
<dbReference type="InterPro" id="IPR010319">
    <property type="entry name" value="Transglutaminase-like_Cys_pept"/>
</dbReference>
<dbReference type="Gene3D" id="3.10.620.30">
    <property type="match status" value="1"/>
</dbReference>
<evidence type="ECO:0008006" key="4">
    <source>
        <dbReference type="Google" id="ProtNLM"/>
    </source>
</evidence>
<gene>
    <name evidence="2" type="ORF">AC482_05605</name>
</gene>
<proteinExistence type="predicted"/>